<dbReference type="SUPFAM" id="SSF54427">
    <property type="entry name" value="NTF2-like"/>
    <property type="match status" value="1"/>
</dbReference>
<dbReference type="RefSeq" id="WP_214621391.1">
    <property type="nucleotide sequence ID" value="NZ_JAHGAW010000001.1"/>
</dbReference>
<dbReference type="Proteomes" id="UP001138757">
    <property type="component" value="Unassembled WGS sequence"/>
</dbReference>
<evidence type="ECO:0000313" key="2">
    <source>
        <dbReference type="EMBL" id="MBT2185654.1"/>
    </source>
</evidence>
<accession>A0A9X1AIY7</accession>
<organism evidence="2 3">
    <name type="scientific">Sphingobium nicotianae</name>
    <dbReference type="NCBI Taxonomy" id="2782607"/>
    <lineage>
        <taxon>Bacteria</taxon>
        <taxon>Pseudomonadati</taxon>
        <taxon>Pseudomonadota</taxon>
        <taxon>Alphaproteobacteria</taxon>
        <taxon>Sphingomonadales</taxon>
        <taxon>Sphingomonadaceae</taxon>
        <taxon>Sphingobium</taxon>
    </lineage>
</organism>
<protein>
    <submittedName>
        <fullName evidence="2">Nuclear transport factor 2 family protein</fullName>
    </submittedName>
</protein>
<dbReference type="Gene3D" id="3.10.450.50">
    <property type="match status" value="1"/>
</dbReference>
<dbReference type="PANTHER" id="PTHR41252:SF1">
    <property type="entry name" value="BLR2505 PROTEIN"/>
    <property type="match status" value="1"/>
</dbReference>
<comment type="caution">
    <text evidence="2">The sequence shown here is derived from an EMBL/GenBank/DDBJ whole genome shotgun (WGS) entry which is preliminary data.</text>
</comment>
<dbReference type="AlphaFoldDB" id="A0A9X1AIY7"/>
<sequence length="136" mass="15273">MTITAKNANEQLALDFFAALSTGDLDNLRPFLDEDSVWEPMVKDIPGAGVYKGNQIIDDFLGPVRGMFAPGDPKVHPQTIFSDGDFVAVESYSDGKLQDGRTYHNRYSWVFRMNGNKIGYLHEYMDSHYVATLFGL</sequence>
<feature type="domain" description="SnoaL-like" evidence="1">
    <location>
        <begin position="15"/>
        <end position="118"/>
    </location>
</feature>
<evidence type="ECO:0000259" key="1">
    <source>
        <dbReference type="Pfam" id="PF12680"/>
    </source>
</evidence>
<evidence type="ECO:0000313" key="3">
    <source>
        <dbReference type="Proteomes" id="UP001138757"/>
    </source>
</evidence>
<name>A0A9X1AIY7_9SPHN</name>
<dbReference type="Pfam" id="PF12680">
    <property type="entry name" value="SnoaL_2"/>
    <property type="match status" value="1"/>
</dbReference>
<reference evidence="2" key="1">
    <citation type="submission" date="2021-05" db="EMBL/GenBank/DDBJ databases">
        <title>Genome of Sphingobium sp. strain.</title>
        <authorList>
            <person name="Fan R."/>
        </authorList>
    </citation>
    <scope>NUCLEOTIDE SEQUENCE</scope>
    <source>
        <strain evidence="2">H33</strain>
    </source>
</reference>
<gene>
    <name evidence="2" type="ORF">KK488_01695</name>
</gene>
<keyword evidence="3" id="KW-1185">Reference proteome</keyword>
<dbReference type="EMBL" id="JAHGAW010000001">
    <property type="protein sequence ID" value="MBT2185654.1"/>
    <property type="molecule type" value="Genomic_DNA"/>
</dbReference>
<dbReference type="PANTHER" id="PTHR41252">
    <property type="entry name" value="BLR2505 PROTEIN"/>
    <property type="match status" value="1"/>
</dbReference>
<dbReference type="InterPro" id="IPR032710">
    <property type="entry name" value="NTF2-like_dom_sf"/>
</dbReference>
<dbReference type="InterPro" id="IPR037401">
    <property type="entry name" value="SnoaL-like"/>
</dbReference>
<proteinExistence type="predicted"/>